<protein>
    <submittedName>
        <fullName evidence="2">Uncharacterized protein</fullName>
    </submittedName>
</protein>
<reference evidence="2 3" key="1">
    <citation type="journal article" date="2011" name="J. Bacteriol.">
        <title>Genome Sequence of the Probiotic Strain Bifidobacterium animalis subsp. lactis CNCM I-2494.</title>
        <authorList>
            <person name="Chervaux C."/>
            <person name="Grimaldi C."/>
            <person name="Bolotin A."/>
            <person name="Quinquis B."/>
            <person name="Legrain-Raspaud S."/>
            <person name="van Hylckama Vlieg J.E."/>
            <person name="Denariaz G."/>
            <person name="Smokvina T."/>
        </authorList>
    </citation>
    <scope>NUCLEOTIDE SEQUENCE [LARGE SCALE GENOMIC DNA]</scope>
    <source>
        <strain evidence="2 3">CNCM I-2494</strain>
    </source>
</reference>
<dbReference type="AlphaFoldDB" id="A0A806FGL1"/>
<evidence type="ECO:0000313" key="2">
    <source>
        <dbReference type="EMBL" id="AEK29585.1"/>
    </source>
</evidence>
<accession>A0A806FGL1</accession>
<name>A0A806FGL1_BIFAN</name>
<evidence type="ECO:0000256" key="1">
    <source>
        <dbReference type="SAM" id="MobiDB-lite"/>
    </source>
</evidence>
<gene>
    <name evidence="2" type="ORF">BALAC2494_01885</name>
</gene>
<feature type="region of interest" description="Disordered" evidence="1">
    <location>
        <begin position="1"/>
        <end position="51"/>
    </location>
</feature>
<dbReference type="Proteomes" id="UP000008394">
    <property type="component" value="Chromosome"/>
</dbReference>
<organism evidence="2 3">
    <name type="scientific">Bifidobacterium animalis subsp. lactis CNCM I-2494</name>
    <dbReference type="NCBI Taxonomy" id="1042403"/>
    <lineage>
        <taxon>Bacteria</taxon>
        <taxon>Bacillati</taxon>
        <taxon>Actinomycetota</taxon>
        <taxon>Actinomycetes</taxon>
        <taxon>Bifidobacteriales</taxon>
        <taxon>Bifidobacteriaceae</taxon>
        <taxon>Bifidobacterium</taxon>
    </lineage>
</organism>
<proteinExistence type="predicted"/>
<dbReference type="KEGG" id="bnm:BALAC2494_01885"/>
<evidence type="ECO:0000313" key="3">
    <source>
        <dbReference type="Proteomes" id="UP000008394"/>
    </source>
</evidence>
<dbReference type="EMBL" id="CP002915">
    <property type="protein sequence ID" value="AEK29585.1"/>
    <property type="molecule type" value="Genomic_DNA"/>
</dbReference>
<sequence>MRESVCRLRAPQTERVSAALRSHERGKAFETQGDMEQAGNANAAGLRSGER</sequence>